<dbReference type="Proteomes" id="UP000373449">
    <property type="component" value="Unassembled WGS sequence"/>
</dbReference>
<gene>
    <name evidence="2" type="ORF">NCTC12282_05832</name>
</gene>
<dbReference type="InterPro" id="IPR053156">
    <property type="entry name" value="T6SS_TssM-like"/>
</dbReference>
<dbReference type="PANTHER" id="PTHR36153">
    <property type="entry name" value="INNER MEMBRANE PROTEIN-RELATED"/>
    <property type="match status" value="1"/>
</dbReference>
<sequence>MKMPAKFPIFRLVKPRLPNVRSSVTLMIAAFIVLSLIWLWVWGSEWKIGDYAPFASITKRLLITAVYALTVGIWVVWLMVQKIRQYEKARQETKEEIKDPVSTHVLLQQRYLQHWLIKLQRHFKQSRSAVYQVPWYLMLGDKGSGKTTLLNESIKLTRLYEVEETDDTDEHLYLECLLSDRAAIFDVRGELINQNDSPEDKPKLYSRLWTSLLEWLATERTVNH</sequence>
<feature type="transmembrane region" description="Helical" evidence="1">
    <location>
        <begin position="20"/>
        <end position="41"/>
    </location>
</feature>
<keyword evidence="1" id="KW-0472">Membrane</keyword>
<keyword evidence="1" id="KW-1133">Transmembrane helix</keyword>
<accession>A0A484ZXR4</accession>
<dbReference type="EMBL" id="CAADJA010000002">
    <property type="protein sequence ID" value="VFS52436.1"/>
    <property type="molecule type" value="Genomic_DNA"/>
</dbReference>
<protein>
    <submittedName>
        <fullName evidence="2">Uncharacterized protein conserved in bacteria</fullName>
    </submittedName>
</protein>
<dbReference type="PANTHER" id="PTHR36153:SF5">
    <property type="entry name" value="EXPORTED PROTEIN"/>
    <property type="match status" value="1"/>
</dbReference>
<feature type="transmembrane region" description="Helical" evidence="1">
    <location>
        <begin position="61"/>
        <end position="80"/>
    </location>
</feature>
<proteinExistence type="predicted"/>
<reference evidence="2 3" key="1">
    <citation type="submission" date="2019-03" db="EMBL/GenBank/DDBJ databases">
        <authorList>
            <consortium name="Pathogen Informatics"/>
        </authorList>
    </citation>
    <scope>NUCLEOTIDE SEQUENCE [LARGE SCALE GENOMIC DNA]</scope>
    <source>
        <strain evidence="2 3">NCTC12282</strain>
    </source>
</reference>
<dbReference type="AlphaFoldDB" id="A0A484ZXR4"/>
<keyword evidence="1" id="KW-0812">Transmembrane</keyword>
<organism evidence="2 3">
    <name type="scientific">Budvicia aquatica</name>
    <dbReference type="NCBI Taxonomy" id="82979"/>
    <lineage>
        <taxon>Bacteria</taxon>
        <taxon>Pseudomonadati</taxon>
        <taxon>Pseudomonadota</taxon>
        <taxon>Gammaproteobacteria</taxon>
        <taxon>Enterobacterales</taxon>
        <taxon>Budviciaceae</taxon>
        <taxon>Budvicia</taxon>
    </lineage>
</organism>
<evidence type="ECO:0000256" key="1">
    <source>
        <dbReference type="SAM" id="Phobius"/>
    </source>
</evidence>
<evidence type="ECO:0000313" key="2">
    <source>
        <dbReference type="EMBL" id="VFS52436.1"/>
    </source>
</evidence>
<evidence type="ECO:0000313" key="3">
    <source>
        <dbReference type="Proteomes" id="UP000373449"/>
    </source>
</evidence>
<dbReference type="RefSeq" id="WP_255324578.1">
    <property type="nucleotide sequence ID" value="NZ_CAADJA010000002.1"/>
</dbReference>
<name>A0A484ZXR4_9GAMM</name>